<keyword evidence="3" id="KW-0540">Nuclease</keyword>
<keyword evidence="4" id="KW-1185">Reference proteome</keyword>
<accession>A0ABY6PS27</accession>
<dbReference type="RefSeq" id="WP_265542114.1">
    <property type="nucleotide sequence ID" value="NZ_CP098740.1"/>
</dbReference>
<evidence type="ECO:0000259" key="2">
    <source>
        <dbReference type="Pfam" id="PF13930"/>
    </source>
</evidence>
<gene>
    <name evidence="3" type="ORF">NEH16_12705</name>
</gene>
<proteinExistence type="predicted"/>
<feature type="domain" description="Type VII secretion system protein EssD-like" evidence="2">
    <location>
        <begin position="139"/>
        <end position="220"/>
    </location>
</feature>
<organism evidence="3 4">
    <name type="scientific">Streptomyces drozdowiczii</name>
    <dbReference type="NCBI Taxonomy" id="202862"/>
    <lineage>
        <taxon>Bacteria</taxon>
        <taxon>Bacillati</taxon>
        <taxon>Actinomycetota</taxon>
        <taxon>Actinomycetes</taxon>
        <taxon>Kitasatosporales</taxon>
        <taxon>Streptomycetaceae</taxon>
        <taxon>Streptomyces</taxon>
    </lineage>
</organism>
<dbReference type="GO" id="GO:0004519">
    <property type="term" value="F:endonuclease activity"/>
    <property type="evidence" value="ECO:0007669"/>
    <property type="project" value="UniProtKB-KW"/>
</dbReference>
<keyword evidence="3" id="KW-0255">Endonuclease</keyword>
<feature type="compositionally biased region" description="Basic and acidic residues" evidence="1">
    <location>
        <begin position="80"/>
        <end position="89"/>
    </location>
</feature>
<feature type="region of interest" description="Disordered" evidence="1">
    <location>
        <begin position="59"/>
        <end position="89"/>
    </location>
</feature>
<keyword evidence="3" id="KW-0378">Hydrolase</keyword>
<feature type="compositionally biased region" description="Low complexity" evidence="1">
    <location>
        <begin position="61"/>
        <end position="72"/>
    </location>
</feature>
<reference evidence="3" key="1">
    <citation type="journal article" date="2022" name="Front. Microbiol.">
        <title>Mirubactin C rescues the lethal effect of cell wall biosynthesis mutations in Bacillus subtilis.</title>
        <authorList>
            <person name="Kepplinger B."/>
            <person name="Wen X."/>
            <person name="Tyler A.R."/>
            <person name="Kim B.Y."/>
            <person name="Brown J."/>
            <person name="Banks P."/>
            <person name="Dashti Y."/>
            <person name="Mackenzie E.S."/>
            <person name="Wills C."/>
            <person name="Kawai Y."/>
            <person name="Waldron K.J."/>
            <person name="Allenby N.E.E."/>
            <person name="Wu L.J."/>
            <person name="Hall M.J."/>
            <person name="Errington J."/>
        </authorList>
    </citation>
    <scope>NUCLEOTIDE SEQUENCE</scope>
    <source>
        <strain evidence="3">MDA8-470</strain>
    </source>
</reference>
<dbReference type="InterPro" id="IPR044929">
    <property type="entry name" value="DNA/RNA_non-sp_Endonuclease_sf"/>
</dbReference>
<dbReference type="InterPro" id="IPR044927">
    <property type="entry name" value="Endonuclea_NS_2"/>
</dbReference>
<evidence type="ECO:0000313" key="4">
    <source>
        <dbReference type="Proteomes" id="UP001164963"/>
    </source>
</evidence>
<dbReference type="Gene3D" id="3.40.570.10">
    <property type="entry name" value="Extracellular Endonuclease, subunit A"/>
    <property type="match status" value="1"/>
</dbReference>
<evidence type="ECO:0000256" key="1">
    <source>
        <dbReference type="SAM" id="MobiDB-lite"/>
    </source>
</evidence>
<protein>
    <submittedName>
        <fullName evidence="3">DNA/RNA non-specific endonuclease</fullName>
    </submittedName>
</protein>
<dbReference type="EMBL" id="CP098740">
    <property type="protein sequence ID" value="UZK54882.1"/>
    <property type="molecule type" value="Genomic_DNA"/>
</dbReference>
<dbReference type="Pfam" id="PF13930">
    <property type="entry name" value="Endonuclea_NS_2"/>
    <property type="match status" value="1"/>
</dbReference>
<sequence length="241" mass="26365">MIKAVLRVVHARPTSSKDTDAEHQAFVDNSMTRSQAELEVTQEELRGYFKSFPRAGGQEFADGLLAPDPAAAPGGGSGTDTRDDPCDTSRAERYNYQPLRNGRPDGATGLICPADLKPKGSKRDDGAAVSVSGFPEGNNVDASGKPIYNRTHIIGDMFHGEWRTENLFTGYDRMNKSGMKRCENKMAKQLRANNPVFYSGQLIYGAGNSAIPESIRMTAYTKNGRLFDVTVQNSSDWQTTC</sequence>
<evidence type="ECO:0000313" key="3">
    <source>
        <dbReference type="EMBL" id="UZK54882.1"/>
    </source>
</evidence>
<dbReference type="Proteomes" id="UP001164963">
    <property type="component" value="Chromosome"/>
</dbReference>
<name>A0ABY6PS27_9ACTN</name>